<comment type="subunit">
    <text evidence="10">Forms an energy-coupling factor (ECF) transporter complex composed of an ATP-binding protein (A component, CbiO), a transmembrane protein (T component, CbiQ) and 2 possible substrate-capture proteins (S components, CbiM and CbiN) of unknown stoichimetry.</text>
</comment>
<comment type="similarity">
    <text evidence="10">Belongs to the CbiN family.</text>
</comment>
<comment type="caution">
    <text evidence="11">The sequence shown here is derived from an EMBL/GenBank/DDBJ whole genome shotgun (WGS) entry which is preliminary data.</text>
</comment>
<dbReference type="InterPro" id="IPR003705">
    <property type="entry name" value="CbiN"/>
</dbReference>
<gene>
    <name evidence="10" type="primary">cbiN</name>
    <name evidence="11" type="ORF">JOE42_003892</name>
</gene>
<keyword evidence="4 10" id="KW-0169">Cobalamin biosynthesis</keyword>
<keyword evidence="5 10" id="KW-0812">Transmembrane</keyword>
<keyword evidence="8 10" id="KW-0472">Membrane</keyword>
<protein>
    <recommendedName>
        <fullName evidence="10">Cobalt transport protein CbiN</fullName>
    </recommendedName>
    <alternativeName>
        <fullName evidence="10">Energy-coupling factor transporter probable substrate-capture protein CbiN</fullName>
        <shortName evidence="10">ECF transporter S component CbiN</shortName>
    </alternativeName>
</protein>
<dbReference type="Proteomes" id="UP000703038">
    <property type="component" value="Unassembled WGS sequence"/>
</dbReference>
<dbReference type="PANTHER" id="PTHR38662:SF1">
    <property type="entry name" value="COBALT TRANSPORT PROTEIN CBIN"/>
    <property type="match status" value="1"/>
</dbReference>
<dbReference type="Pfam" id="PF02553">
    <property type="entry name" value="CbiN"/>
    <property type="match status" value="1"/>
</dbReference>
<dbReference type="EMBL" id="JAFBBK010000001">
    <property type="protein sequence ID" value="MBM7417159.1"/>
    <property type="molecule type" value="Genomic_DNA"/>
</dbReference>
<organism evidence="11 12">
    <name type="scientific">Rhodococcoides corynebacterioides</name>
    <dbReference type="NCBI Taxonomy" id="53972"/>
    <lineage>
        <taxon>Bacteria</taxon>
        <taxon>Bacillati</taxon>
        <taxon>Actinomycetota</taxon>
        <taxon>Actinomycetes</taxon>
        <taxon>Mycobacteriales</taxon>
        <taxon>Nocardiaceae</taxon>
        <taxon>Rhodococcoides</taxon>
    </lineage>
</organism>
<feature type="transmembrane region" description="Helical" evidence="10">
    <location>
        <begin position="5"/>
        <end position="25"/>
    </location>
</feature>
<evidence type="ECO:0000256" key="8">
    <source>
        <dbReference type="ARBA" id="ARBA00023136"/>
    </source>
</evidence>
<sequence>MRRNVVINLLLVLGIVLIVGAALMLDAGRSGDEERFVGTDSAATSQIEEDHPDYVPWFESVFSPTSGEVESGLFALQAALGGLVLGYVLAALRGRRKLEALRAELERT</sequence>
<keyword evidence="6 10" id="KW-1133">Transmembrane helix</keyword>
<evidence type="ECO:0000256" key="3">
    <source>
        <dbReference type="ARBA" id="ARBA00022475"/>
    </source>
</evidence>
<keyword evidence="1 10" id="KW-0171">Cobalt transport</keyword>
<dbReference type="RefSeq" id="WP_204869805.1">
    <property type="nucleotide sequence ID" value="NZ_JAFBBK010000001.1"/>
</dbReference>
<dbReference type="NCBIfam" id="NF002780">
    <property type="entry name" value="PRK02898.1"/>
    <property type="match status" value="1"/>
</dbReference>
<keyword evidence="12" id="KW-1185">Reference proteome</keyword>
<dbReference type="PANTHER" id="PTHR38662">
    <property type="entry name" value="COBALT TRANSPORT PROTEIN CBIN"/>
    <property type="match status" value="1"/>
</dbReference>
<evidence type="ECO:0000256" key="4">
    <source>
        <dbReference type="ARBA" id="ARBA00022573"/>
    </source>
</evidence>
<evidence type="ECO:0000256" key="9">
    <source>
        <dbReference type="ARBA" id="ARBA00023285"/>
    </source>
</evidence>
<keyword evidence="2 10" id="KW-0813">Transport</keyword>
<keyword evidence="7 10" id="KW-0406">Ion transport</keyword>
<dbReference type="HAMAP" id="MF_00330">
    <property type="entry name" value="CbiN"/>
    <property type="match status" value="1"/>
</dbReference>
<evidence type="ECO:0000313" key="11">
    <source>
        <dbReference type="EMBL" id="MBM7417159.1"/>
    </source>
</evidence>
<reference evidence="11 12" key="1">
    <citation type="submission" date="2021-01" db="EMBL/GenBank/DDBJ databases">
        <title>Genomics of switchgrass bacterial isolates.</title>
        <authorList>
            <person name="Shade A."/>
        </authorList>
    </citation>
    <scope>NUCLEOTIDE SEQUENCE [LARGE SCALE GENOMIC DNA]</scope>
    <source>
        <strain evidence="11 12">PvP111</strain>
    </source>
</reference>
<keyword evidence="3 10" id="KW-1003">Cell membrane</keyword>
<keyword evidence="9 10" id="KW-0170">Cobalt</keyword>
<name>A0ABS2KZ05_9NOCA</name>
<accession>A0ABS2KZ05</accession>
<comment type="function">
    <text evidence="10">Part of the energy-coupling factor (ECF) transporter complex CbiMNOQ involved in cobalt import.</text>
</comment>
<evidence type="ECO:0000256" key="7">
    <source>
        <dbReference type="ARBA" id="ARBA00023065"/>
    </source>
</evidence>
<evidence type="ECO:0000256" key="6">
    <source>
        <dbReference type="ARBA" id="ARBA00022989"/>
    </source>
</evidence>
<evidence type="ECO:0000256" key="1">
    <source>
        <dbReference type="ARBA" id="ARBA00022426"/>
    </source>
</evidence>
<evidence type="ECO:0000313" key="12">
    <source>
        <dbReference type="Proteomes" id="UP000703038"/>
    </source>
</evidence>
<comment type="pathway">
    <text evidence="10">Cofactor biosynthesis; adenosylcobalamin biosynthesis.</text>
</comment>
<comment type="subcellular location">
    <subcellularLocation>
        <location evidence="10">Cell membrane</location>
        <topology evidence="10">Multi-pass membrane protein</topology>
    </subcellularLocation>
</comment>
<evidence type="ECO:0000256" key="5">
    <source>
        <dbReference type="ARBA" id="ARBA00022692"/>
    </source>
</evidence>
<proteinExistence type="inferred from homology"/>
<evidence type="ECO:0000256" key="10">
    <source>
        <dbReference type="HAMAP-Rule" id="MF_00330"/>
    </source>
</evidence>
<feature type="transmembrane region" description="Helical" evidence="10">
    <location>
        <begin position="72"/>
        <end position="92"/>
    </location>
</feature>
<evidence type="ECO:0000256" key="2">
    <source>
        <dbReference type="ARBA" id="ARBA00022448"/>
    </source>
</evidence>